<evidence type="ECO:0008006" key="3">
    <source>
        <dbReference type="Google" id="ProtNLM"/>
    </source>
</evidence>
<dbReference type="InterPro" id="IPR013183">
    <property type="entry name" value="Hsk3-like"/>
</dbReference>
<proteinExistence type="predicted"/>
<keyword evidence="2" id="KW-1185">Reference proteome</keyword>
<accession>A0A135SLY6</accession>
<organism evidence="1 2">
    <name type="scientific">Colletotrichum nymphaeae SA-01</name>
    <dbReference type="NCBI Taxonomy" id="1460502"/>
    <lineage>
        <taxon>Eukaryota</taxon>
        <taxon>Fungi</taxon>
        <taxon>Dikarya</taxon>
        <taxon>Ascomycota</taxon>
        <taxon>Pezizomycotina</taxon>
        <taxon>Sordariomycetes</taxon>
        <taxon>Hypocreomycetidae</taxon>
        <taxon>Glomerellales</taxon>
        <taxon>Glomerellaceae</taxon>
        <taxon>Colletotrichum</taxon>
        <taxon>Colletotrichum acutatum species complex</taxon>
    </lineage>
</organism>
<dbReference type="GO" id="GO:0051010">
    <property type="term" value="F:microtubule plus-end binding"/>
    <property type="evidence" value="ECO:0007669"/>
    <property type="project" value="TreeGrafter"/>
</dbReference>
<protein>
    <recommendedName>
        <fullName evidence="3">High osmolarity sensitivity protein 3</fullName>
    </recommendedName>
</protein>
<dbReference type="GO" id="GO:0008608">
    <property type="term" value="P:attachment of spindle microtubules to kinetochore"/>
    <property type="evidence" value="ECO:0007669"/>
    <property type="project" value="InterPro"/>
</dbReference>
<gene>
    <name evidence="1" type="ORF">CNYM01_08386</name>
</gene>
<name>A0A135SLY6_9PEZI</name>
<evidence type="ECO:0000313" key="2">
    <source>
        <dbReference type="Proteomes" id="UP000070054"/>
    </source>
</evidence>
<dbReference type="EMBL" id="JEMN01001453">
    <property type="protein sequence ID" value="KXH36934.1"/>
    <property type="molecule type" value="Genomic_DNA"/>
</dbReference>
<dbReference type="GO" id="GO:0042729">
    <property type="term" value="C:DASH complex"/>
    <property type="evidence" value="ECO:0007669"/>
    <property type="project" value="TreeGrafter"/>
</dbReference>
<dbReference type="PANTHER" id="PTHR28289">
    <property type="entry name" value="DASH COMPLEX SUBUNIT HSK3"/>
    <property type="match status" value="1"/>
</dbReference>
<dbReference type="PANTHER" id="PTHR28289:SF1">
    <property type="entry name" value="DASH COMPLEX SUBUNIT HSK3"/>
    <property type="match status" value="1"/>
</dbReference>
<dbReference type="Pfam" id="PF08227">
    <property type="entry name" value="DASH_Hsk3"/>
    <property type="match status" value="1"/>
</dbReference>
<dbReference type="AlphaFoldDB" id="A0A135SLY6"/>
<dbReference type="OrthoDB" id="3358869at2759"/>
<dbReference type="Proteomes" id="UP000070054">
    <property type="component" value="Unassembled WGS sequence"/>
</dbReference>
<dbReference type="InterPro" id="IPR042332">
    <property type="entry name" value="Hsk3"/>
</dbReference>
<comment type="caution">
    <text evidence="1">The sequence shown here is derived from an EMBL/GenBank/DDBJ whole genome shotgun (WGS) entry which is preliminary data.</text>
</comment>
<reference evidence="1 2" key="1">
    <citation type="submission" date="2014-02" db="EMBL/GenBank/DDBJ databases">
        <title>The genome sequence of Colletotrichum nymphaeae SA-01.</title>
        <authorList>
            <person name="Baroncelli R."/>
            <person name="Thon M.R."/>
        </authorList>
    </citation>
    <scope>NUCLEOTIDE SEQUENCE [LARGE SCALE GENOMIC DNA]</scope>
    <source>
        <strain evidence="1 2">SA-01</strain>
    </source>
</reference>
<evidence type="ECO:0000313" key="1">
    <source>
        <dbReference type="EMBL" id="KXH36934.1"/>
    </source>
</evidence>
<sequence length="165" mass="18186">MKSSEEELITTITPLFFSSWRLPCSLLYLPDGFSGFGLRLCWLFVSDFLTTRGARGRALRRARTRVVRRMASRSISMGQTTRPSMASSSGNAMKTRQLTHLHSQLAQLSANLSDTENLVRMTSVQAESMRGLGAWHGGMFMAASKVLGEEAINRDAAAQARGGQR</sequence>